<accession>A0A1I8PQA3</accession>
<keyword evidence="3" id="KW-1185">Reference proteome</keyword>
<evidence type="ECO:0000313" key="2">
    <source>
        <dbReference type="EnsemblMetazoa" id="SCAU010123-PA"/>
    </source>
</evidence>
<dbReference type="EnsemblMetazoa" id="SCAU010123-RA">
    <property type="protein sequence ID" value="SCAU010123-PA"/>
    <property type="gene ID" value="SCAU010123"/>
</dbReference>
<dbReference type="Proteomes" id="UP000095300">
    <property type="component" value="Unassembled WGS sequence"/>
</dbReference>
<feature type="signal peptide" evidence="1">
    <location>
        <begin position="1"/>
        <end position="18"/>
    </location>
</feature>
<evidence type="ECO:0000313" key="3">
    <source>
        <dbReference type="Proteomes" id="UP000095300"/>
    </source>
</evidence>
<evidence type="ECO:0008006" key="4">
    <source>
        <dbReference type="Google" id="ProtNLM"/>
    </source>
</evidence>
<dbReference type="PANTHER" id="PTHR21112:SF0">
    <property type="entry name" value="CHEMOSENSORY PROTEIN A 29A-RELATED"/>
    <property type="match status" value="1"/>
</dbReference>
<evidence type="ECO:0000256" key="1">
    <source>
        <dbReference type="SAM" id="SignalP"/>
    </source>
</evidence>
<dbReference type="PANTHER" id="PTHR21112">
    <property type="entry name" value="CHEMOSENSORY PROTEIN A 29A-RELATED"/>
    <property type="match status" value="1"/>
</dbReference>
<dbReference type="KEGG" id="scac:106087162"/>
<dbReference type="OrthoDB" id="8043478at2759"/>
<organism evidence="2 3">
    <name type="scientific">Stomoxys calcitrans</name>
    <name type="common">Stable fly</name>
    <name type="synonym">Conops calcitrans</name>
    <dbReference type="NCBI Taxonomy" id="35570"/>
    <lineage>
        <taxon>Eukaryota</taxon>
        <taxon>Metazoa</taxon>
        <taxon>Ecdysozoa</taxon>
        <taxon>Arthropoda</taxon>
        <taxon>Hexapoda</taxon>
        <taxon>Insecta</taxon>
        <taxon>Pterygota</taxon>
        <taxon>Neoptera</taxon>
        <taxon>Endopterygota</taxon>
        <taxon>Diptera</taxon>
        <taxon>Brachycera</taxon>
        <taxon>Muscomorpha</taxon>
        <taxon>Muscoidea</taxon>
        <taxon>Muscidae</taxon>
        <taxon>Stomoxys</taxon>
    </lineage>
</organism>
<dbReference type="AlphaFoldDB" id="A0A1I8PQA3"/>
<dbReference type="VEuPathDB" id="VectorBase:SCAU010123"/>
<feature type="chain" id="PRO_5009327155" description="MD-2-related lipid-recognition domain-containing protein" evidence="1">
    <location>
        <begin position="19"/>
        <end position="185"/>
    </location>
</feature>
<reference evidence="2" key="1">
    <citation type="submission" date="2020-05" db="UniProtKB">
        <authorList>
            <consortium name="EnsemblMetazoa"/>
        </authorList>
    </citation>
    <scope>IDENTIFICATION</scope>
    <source>
        <strain evidence="2">USDA</strain>
    </source>
</reference>
<name>A0A1I8PQA3_STOCA</name>
<sequence length="185" mass="21316">MFLTTVFSVTVLCVAVLGSEKNWTYELISVESTSSDPDIADIAVSEKRIRRGLYAFSGFLDFKTDLDDTTTLDLRVYRSSTERDEDYQLTPFVIENEILTNFINFHYKAYIMAAIKDCAPTAPQYDGDYEFEPPFAKIRIDVNECGVPTDGFPNLMEYGMYKIEAYLRNDIEMFLKIIVRLEQNL</sequence>
<keyword evidence="1" id="KW-0732">Signal</keyword>
<proteinExistence type="predicted"/>
<gene>
    <name evidence="2" type="primary">106087162</name>
</gene>
<protein>
    <recommendedName>
        <fullName evidence="4">MD-2-related lipid-recognition domain-containing protein</fullName>
    </recommendedName>
</protein>